<feature type="compositionally biased region" description="Basic and acidic residues" evidence="2">
    <location>
        <begin position="380"/>
        <end position="397"/>
    </location>
</feature>
<evidence type="ECO:0000259" key="4">
    <source>
        <dbReference type="PROSITE" id="PS51194"/>
    </source>
</evidence>
<evidence type="ECO:0000256" key="1">
    <source>
        <dbReference type="ARBA" id="ARBA00022801"/>
    </source>
</evidence>
<evidence type="ECO:0008006" key="7">
    <source>
        <dbReference type="Google" id="ProtNLM"/>
    </source>
</evidence>
<evidence type="ECO:0000256" key="2">
    <source>
        <dbReference type="SAM" id="MobiDB-lite"/>
    </source>
</evidence>
<dbReference type="GO" id="GO:0031297">
    <property type="term" value="P:replication fork processing"/>
    <property type="evidence" value="ECO:0007669"/>
    <property type="project" value="TreeGrafter"/>
</dbReference>
<dbReference type="InParanoid" id="F0YL56"/>
<feature type="region of interest" description="Disordered" evidence="2">
    <location>
        <begin position="47"/>
        <end position="67"/>
    </location>
</feature>
<dbReference type="AlphaFoldDB" id="F0YL56"/>
<dbReference type="GO" id="GO:0005524">
    <property type="term" value="F:ATP binding"/>
    <property type="evidence" value="ECO:0007669"/>
    <property type="project" value="InterPro"/>
</dbReference>
<dbReference type="SMART" id="SM00487">
    <property type="entry name" value="DEXDc"/>
    <property type="match status" value="1"/>
</dbReference>
<dbReference type="PROSITE" id="PS51194">
    <property type="entry name" value="HELICASE_CTER"/>
    <property type="match status" value="1"/>
</dbReference>
<dbReference type="GO" id="GO:0006281">
    <property type="term" value="P:DNA repair"/>
    <property type="evidence" value="ECO:0007669"/>
    <property type="project" value="TreeGrafter"/>
</dbReference>
<evidence type="ECO:0000313" key="6">
    <source>
        <dbReference type="Proteomes" id="UP000002729"/>
    </source>
</evidence>
<sequence>MPWATVVDLTGSDDDEEPKHVSSTLGRAQQTGSASVLAAALTRAGRETFSGTSAGERSPVGGSSLLARTPQNHWSRQQCLSAFGTGLVSRLHYHNPLFYSPLTLSVASPSTFKITCESTLPPACVTIARSTPGAVLKDNQWELPLSQHVNFCVAMQNERIVCERIPQRVLASLATAQLDIPRSIWNALAPFQKYGVSWIVRNNGRALLADEPGLGKTIQAIGAACAYYHEWPVLVVSPSSARFHWEAEFLQWLPDEDYLPRDGILVITSERIAATTAVDRAKILVTSYDLVHREAVRKTLTRVAPNVIICDECHYLKNGKAQRTKALLPIIKASRRAILLSGTPALSRPMEVFWQLHALDDKQWTDPADFNKRYCSGRRKKDDPKDTNEDGEKKKEYSAASNLEELHTLLRATLMLRRNKASILTQLPPKRRVQRKVSIDDVSLALELRSDLEEFRARASELAELSNNQKRARRKRSKRSWLGVKEDTHVTLSTTLSGYATIEREDLQSPEMVRKEMAAKKKALLMELFRRSGPAKLPAIERRISDLLHGVDEERFSGKMLVFAHHRKVLDTLANGILRDIKYIRIDGTTPAKDRQSRVTTFQNDAKVRVALLGITAAGIALTLTAASRVIFTELYWTPAALLQAEDRAHRIGQTSEVVVEYLLADDCVDEILWPLIQHKMLML</sequence>
<dbReference type="GO" id="GO:0043596">
    <property type="term" value="C:nuclear replication fork"/>
    <property type="evidence" value="ECO:0007669"/>
    <property type="project" value="TreeGrafter"/>
</dbReference>
<dbReference type="Gene3D" id="3.40.50.300">
    <property type="entry name" value="P-loop containing nucleotide triphosphate hydrolases"/>
    <property type="match status" value="1"/>
</dbReference>
<dbReference type="OrthoDB" id="2801544at2759"/>
<reference evidence="5 6" key="1">
    <citation type="journal article" date="2011" name="Proc. Natl. Acad. Sci. U.S.A.">
        <title>Niche of harmful alga Aureococcus anophagefferens revealed through ecogenomics.</title>
        <authorList>
            <person name="Gobler C.J."/>
            <person name="Berry D.L."/>
            <person name="Dyhrman S.T."/>
            <person name="Wilhelm S.W."/>
            <person name="Salamov A."/>
            <person name="Lobanov A.V."/>
            <person name="Zhang Y."/>
            <person name="Collier J.L."/>
            <person name="Wurch L.L."/>
            <person name="Kustka A.B."/>
            <person name="Dill B.D."/>
            <person name="Shah M."/>
            <person name="VerBerkmoes N.C."/>
            <person name="Kuo A."/>
            <person name="Terry A."/>
            <person name="Pangilinan J."/>
            <person name="Lindquist E.A."/>
            <person name="Lucas S."/>
            <person name="Paulsen I.T."/>
            <person name="Hattenrath-Lehmann T.K."/>
            <person name="Talmage S.C."/>
            <person name="Walker E.A."/>
            <person name="Koch F."/>
            <person name="Burson A.M."/>
            <person name="Marcoval M.A."/>
            <person name="Tang Y.Z."/>
            <person name="Lecleir G.R."/>
            <person name="Coyne K.J."/>
            <person name="Berg G.M."/>
            <person name="Bertrand E.M."/>
            <person name="Saito M.A."/>
            <person name="Gladyshev V.N."/>
            <person name="Grigoriev I.V."/>
        </authorList>
    </citation>
    <scope>NUCLEOTIDE SEQUENCE [LARGE SCALE GENOMIC DNA]</scope>
    <source>
        <strain evidence="6">CCMP 1984</strain>
    </source>
</reference>
<feature type="region of interest" description="Disordered" evidence="2">
    <location>
        <begin position="373"/>
        <end position="398"/>
    </location>
</feature>
<dbReference type="SMART" id="SM00490">
    <property type="entry name" value="HELICc"/>
    <property type="match status" value="1"/>
</dbReference>
<feature type="non-terminal residue" evidence="5">
    <location>
        <position position="684"/>
    </location>
</feature>
<dbReference type="InterPro" id="IPR038718">
    <property type="entry name" value="SNF2-like_sf"/>
</dbReference>
<dbReference type="PROSITE" id="PS51192">
    <property type="entry name" value="HELICASE_ATP_BIND_1"/>
    <property type="match status" value="1"/>
</dbReference>
<name>F0YL56_AURAN</name>
<dbReference type="Pfam" id="PF00176">
    <property type="entry name" value="SNF2-rel_dom"/>
    <property type="match status" value="1"/>
</dbReference>
<dbReference type="OMA" id="QRITACC"/>
<dbReference type="InterPro" id="IPR000330">
    <property type="entry name" value="SNF2_N"/>
</dbReference>
<gene>
    <name evidence="5" type="ORF">AURANDRAFT_39147</name>
</gene>
<keyword evidence="6" id="KW-1185">Reference proteome</keyword>
<dbReference type="Proteomes" id="UP000002729">
    <property type="component" value="Unassembled WGS sequence"/>
</dbReference>
<protein>
    <recommendedName>
        <fullName evidence="7">Helicase ATP-binding domain-containing protein</fullName>
    </recommendedName>
</protein>
<dbReference type="EMBL" id="GL833155">
    <property type="protein sequence ID" value="EGB04145.1"/>
    <property type="molecule type" value="Genomic_DNA"/>
</dbReference>
<accession>F0YL56</accession>
<dbReference type="RefSeq" id="XP_009041131.1">
    <property type="nucleotide sequence ID" value="XM_009042883.1"/>
</dbReference>
<evidence type="ECO:0000259" key="3">
    <source>
        <dbReference type="PROSITE" id="PS51192"/>
    </source>
</evidence>
<dbReference type="Gene3D" id="3.40.50.10810">
    <property type="entry name" value="Tandem AAA-ATPase domain"/>
    <property type="match status" value="1"/>
</dbReference>
<dbReference type="InterPro" id="IPR014001">
    <property type="entry name" value="Helicase_ATP-bd"/>
</dbReference>
<organism evidence="6">
    <name type="scientific">Aureococcus anophagefferens</name>
    <name type="common">Harmful bloom alga</name>
    <dbReference type="NCBI Taxonomy" id="44056"/>
    <lineage>
        <taxon>Eukaryota</taxon>
        <taxon>Sar</taxon>
        <taxon>Stramenopiles</taxon>
        <taxon>Ochrophyta</taxon>
        <taxon>Pelagophyceae</taxon>
        <taxon>Pelagomonadales</taxon>
        <taxon>Pelagomonadaceae</taxon>
        <taxon>Aureococcus</taxon>
    </lineage>
</organism>
<feature type="domain" description="Helicase C-terminal" evidence="4">
    <location>
        <begin position="543"/>
        <end position="684"/>
    </location>
</feature>
<dbReference type="InterPro" id="IPR027417">
    <property type="entry name" value="P-loop_NTPase"/>
</dbReference>
<dbReference type="PANTHER" id="PTHR45766">
    <property type="entry name" value="DNA ANNEALING HELICASE AND ENDONUCLEASE ZRANB3 FAMILY MEMBER"/>
    <property type="match status" value="1"/>
</dbReference>
<keyword evidence="1" id="KW-0378">Hydrolase</keyword>
<dbReference type="eggNOG" id="KOG1000">
    <property type="taxonomic scope" value="Eukaryota"/>
</dbReference>
<feature type="region of interest" description="Disordered" evidence="2">
    <location>
        <begin position="1"/>
        <end position="28"/>
    </location>
</feature>
<dbReference type="Pfam" id="PF00271">
    <property type="entry name" value="Helicase_C"/>
    <property type="match status" value="1"/>
</dbReference>
<dbReference type="CDD" id="cd18793">
    <property type="entry name" value="SF2_C_SNF"/>
    <property type="match status" value="1"/>
</dbReference>
<dbReference type="PANTHER" id="PTHR45766:SF6">
    <property type="entry name" value="SWI_SNF-RELATED MATRIX-ASSOCIATED ACTIN-DEPENDENT REGULATOR OF CHROMATIN SUBFAMILY A-LIKE PROTEIN 1"/>
    <property type="match status" value="1"/>
</dbReference>
<evidence type="ECO:0000313" key="5">
    <source>
        <dbReference type="EMBL" id="EGB04145.1"/>
    </source>
</evidence>
<proteinExistence type="predicted"/>
<dbReference type="CDD" id="cd18010">
    <property type="entry name" value="DEXHc_HARP_SMARCAL1"/>
    <property type="match status" value="1"/>
</dbReference>
<dbReference type="KEGG" id="aaf:AURANDRAFT_39147"/>
<dbReference type="SUPFAM" id="SSF52540">
    <property type="entry name" value="P-loop containing nucleoside triphosphate hydrolases"/>
    <property type="match status" value="2"/>
</dbReference>
<feature type="domain" description="Helicase ATP-binding" evidence="3">
    <location>
        <begin position="197"/>
        <end position="362"/>
    </location>
</feature>
<dbReference type="InterPro" id="IPR001650">
    <property type="entry name" value="Helicase_C-like"/>
</dbReference>
<dbReference type="InterPro" id="IPR049730">
    <property type="entry name" value="SNF2/RAD54-like_C"/>
</dbReference>
<dbReference type="GeneID" id="20221945"/>
<dbReference type="GO" id="GO:0016787">
    <property type="term" value="F:hydrolase activity"/>
    <property type="evidence" value="ECO:0007669"/>
    <property type="project" value="UniProtKB-KW"/>
</dbReference>